<proteinExistence type="predicted"/>
<dbReference type="PANTHER" id="PTHR42923">
    <property type="entry name" value="PROTOPORPHYRINOGEN OXIDASE"/>
    <property type="match status" value="1"/>
</dbReference>
<dbReference type="Gene3D" id="3.50.50.60">
    <property type="entry name" value="FAD/NAD(P)-binding domain"/>
    <property type="match status" value="1"/>
</dbReference>
<feature type="domain" description="Amine oxidase" evidence="1">
    <location>
        <begin position="20"/>
        <end position="308"/>
    </location>
</feature>
<keyword evidence="3" id="KW-1185">Reference proteome</keyword>
<reference evidence="2 3" key="1">
    <citation type="submission" date="2013-09" db="EMBL/GenBank/DDBJ databases">
        <title>Genome sequencing of Phaeobacter antarcticus sp. nov. SM1211.</title>
        <authorList>
            <person name="Zhang X.-Y."/>
            <person name="Liu C."/>
            <person name="Chen X.-L."/>
            <person name="Xie B.-B."/>
            <person name="Qin Q.-L."/>
            <person name="Rong J.-C."/>
            <person name="Zhang Y.-Z."/>
        </authorList>
    </citation>
    <scope>NUCLEOTIDE SEQUENCE [LARGE SCALE GENOMIC DNA]</scope>
    <source>
        <strain evidence="2 3">SM1211</strain>
    </source>
</reference>
<dbReference type="OrthoDB" id="20837at2"/>
<gene>
    <name evidence="2" type="ORF">P775_20540</name>
</gene>
<dbReference type="InterPro" id="IPR050464">
    <property type="entry name" value="Zeta_carotene_desat/Oxidored"/>
</dbReference>
<dbReference type="GO" id="GO:0016491">
    <property type="term" value="F:oxidoreductase activity"/>
    <property type="evidence" value="ECO:0007669"/>
    <property type="project" value="InterPro"/>
</dbReference>
<dbReference type="PANTHER" id="PTHR42923:SF17">
    <property type="entry name" value="AMINE OXIDASE DOMAIN-CONTAINING PROTEIN"/>
    <property type="match status" value="1"/>
</dbReference>
<dbReference type="SUPFAM" id="SSF51905">
    <property type="entry name" value="FAD/NAD(P)-binding domain"/>
    <property type="match status" value="1"/>
</dbReference>
<accession>A0A2G8RA72</accession>
<protein>
    <recommendedName>
        <fullName evidence="1">Amine oxidase domain-containing protein</fullName>
    </recommendedName>
</protein>
<dbReference type="AlphaFoldDB" id="A0A2G8RA72"/>
<comment type="caution">
    <text evidence="2">The sequence shown here is derived from an EMBL/GenBank/DDBJ whole genome shotgun (WGS) entry which is preliminary data.</text>
</comment>
<dbReference type="Pfam" id="PF01593">
    <property type="entry name" value="Amino_oxidase"/>
    <property type="match status" value="1"/>
</dbReference>
<dbReference type="RefSeq" id="WP_099912577.1">
    <property type="nucleotide sequence ID" value="NZ_AWWI01000126.1"/>
</dbReference>
<evidence type="ECO:0000259" key="1">
    <source>
        <dbReference type="Pfam" id="PF01593"/>
    </source>
</evidence>
<dbReference type="InterPro" id="IPR002937">
    <property type="entry name" value="Amino_oxidase"/>
</dbReference>
<organism evidence="2 3">
    <name type="scientific">Puniceibacterium antarcticum</name>
    <dbReference type="NCBI Taxonomy" id="1206336"/>
    <lineage>
        <taxon>Bacteria</taxon>
        <taxon>Pseudomonadati</taxon>
        <taxon>Pseudomonadota</taxon>
        <taxon>Alphaproteobacteria</taxon>
        <taxon>Rhodobacterales</taxon>
        <taxon>Paracoccaceae</taxon>
        <taxon>Puniceibacterium</taxon>
    </lineage>
</organism>
<dbReference type="EMBL" id="AWWI01000126">
    <property type="protein sequence ID" value="PIL18341.1"/>
    <property type="molecule type" value="Genomic_DNA"/>
</dbReference>
<evidence type="ECO:0000313" key="3">
    <source>
        <dbReference type="Proteomes" id="UP000231259"/>
    </source>
</evidence>
<name>A0A2G8RA72_9RHOB</name>
<dbReference type="Proteomes" id="UP000231259">
    <property type="component" value="Unassembled WGS sequence"/>
</dbReference>
<dbReference type="InterPro" id="IPR036188">
    <property type="entry name" value="FAD/NAD-bd_sf"/>
</dbReference>
<sequence length="431" mass="47921">MPFEARAAAPRKIAVIGAGISGMGAAHLLADDHHVTLFEAEPRLGGHARTKMAGKRGDQPVDTGFIVFNYANYPHMAQLFARLDVPVVKSNMSFGASLKGGALEYGLATLGALFAQKGNMLNPRFLGMIRDIARFNARAVEVAQDRTLTLGGFLDKLGTGAWFRDYYLLPLSGAIWSTPVEKVLDFPAHALIQFFENHALLHHTGQHQWYTVQGGSVEYVRRLGAEMERQGVRLRLGSPIEAVRRVAQGVEVRAWGAEWEAFDDVIFATHSDDSLRLLADATMLEQKALGAVKYQPNRVVLHADDRVMPRRRICWSSWNYTEDAGKEMNQIDLTYWMNKLQPIPQDDPLFVTLNSTREIRQELIHDETVLRHPVYDLGALNAQGLVRDMNGTGRTWFCGAWMKNGFHEDGLSSAVDVVNAIRARDAVSVAA</sequence>
<evidence type="ECO:0000313" key="2">
    <source>
        <dbReference type="EMBL" id="PIL18341.1"/>
    </source>
</evidence>